<evidence type="ECO:0000313" key="1">
    <source>
        <dbReference type="EMBL" id="MBA8956549.1"/>
    </source>
</evidence>
<dbReference type="Proteomes" id="UP000572680">
    <property type="component" value="Unassembled WGS sequence"/>
</dbReference>
<protein>
    <submittedName>
        <fullName evidence="1">Uncharacterized protein</fullName>
    </submittedName>
</protein>
<accession>A0A7W3QRB0</accession>
<organism evidence="1 2">
    <name type="scientific">Actinomadura namibiensis</name>
    <dbReference type="NCBI Taxonomy" id="182080"/>
    <lineage>
        <taxon>Bacteria</taxon>
        <taxon>Bacillati</taxon>
        <taxon>Actinomycetota</taxon>
        <taxon>Actinomycetes</taxon>
        <taxon>Streptosporangiales</taxon>
        <taxon>Thermomonosporaceae</taxon>
        <taxon>Actinomadura</taxon>
    </lineage>
</organism>
<dbReference type="EMBL" id="JACJIA010000016">
    <property type="protein sequence ID" value="MBA8956549.1"/>
    <property type="molecule type" value="Genomic_DNA"/>
</dbReference>
<evidence type="ECO:0000313" key="2">
    <source>
        <dbReference type="Proteomes" id="UP000572680"/>
    </source>
</evidence>
<dbReference type="AlphaFoldDB" id="A0A7W3QRB0"/>
<name>A0A7W3QRB0_ACTNM</name>
<proteinExistence type="predicted"/>
<comment type="caution">
    <text evidence="1">The sequence shown here is derived from an EMBL/GenBank/DDBJ whole genome shotgun (WGS) entry which is preliminary data.</text>
</comment>
<keyword evidence="2" id="KW-1185">Reference proteome</keyword>
<sequence>MRLRHELTELGARVRVRRARSGRWKLRLYWRGWSTTVMCAGAEGTYAYVTTHGQLLGPTGDVRYIARRLLWMLERHQR</sequence>
<gene>
    <name evidence="1" type="ORF">HNR61_008232</name>
</gene>
<reference evidence="1 2" key="1">
    <citation type="submission" date="2020-08" db="EMBL/GenBank/DDBJ databases">
        <title>Genomic Encyclopedia of Type Strains, Phase IV (KMG-IV): sequencing the most valuable type-strain genomes for metagenomic binning, comparative biology and taxonomic classification.</title>
        <authorList>
            <person name="Goeker M."/>
        </authorList>
    </citation>
    <scope>NUCLEOTIDE SEQUENCE [LARGE SCALE GENOMIC DNA]</scope>
    <source>
        <strain evidence="1 2">DSM 44197</strain>
    </source>
</reference>
<dbReference type="RefSeq" id="WP_182848450.1">
    <property type="nucleotide sequence ID" value="NZ_BAAALP010000050.1"/>
</dbReference>